<dbReference type="KEGG" id="ksk:KSE_09070"/>
<dbReference type="PDB" id="8WVR">
    <property type="method" value="X-ray"/>
    <property type="resolution" value="2.05 A"/>
    <property type="chains" value="A/B/C/D=1-326"/>
</dbReference>
<dbReference type="EMBL" id="AP010968">
    <property type="protein sequence ID" value="BAJ26744.1"/>
    <property type="molecule type" value="Genomic_DNA"/>
</dbReference>
<dbReference type="HOGENOM" id="CLU_841779_0_0_11"/>
<proteinExistence type="evidence at protein level"/>
<reference evidence="4" key="3">
    <citation type="submission" date="2023-10" db="PDB data bank">
        <title>A conserved enzymatic route for azoxy bond formation in natural product biosynthesis.</title>
        <authorList>
            <person name="Zang X."/>
            <person name="Zhou J.H."/>
            <person name="Yiling D."/>
            <person name="Jingkun S."/>
            <person name="Zhijie Z."/>
            <person name="Zhuanglin S."/>
            <person name="Guiyun Z."/>
        </authorList>
    </citation>
    <scope>X-RAY CRYSTALLOGRAPHY (2.05 ANGSTROMS) IN COMPLEX WITH FE(3+)</scope>
</reference>
<keyword evidence="2" id="KW-1185">Reference proteome</keyword>
<feature type="binding site" evidence="3 4">
    <location>
        <position position="212"/>
    </location>
    <ligand>
        <name>Fe(3+)</name>
        <dbReference type="ChEBI" id="CHEBI:29034"/>
        <label>2</label>
    </ligand>
</feature>
<dbReference type="PDB" id="6D9F">
    <property type="method" value="X-ray"/>
    <property type="resolution" value="2.03 A"/>
    <property type="chains" value="A/B=1-326"/>
</dbReference>
<dbReference type="PATRIC" id="fig|452652.3.peg.895"/>
<evidence type="ECO:0000313" key="1">
    <source>
        <dbReference type="EMBL" id="BAJ26744.1"/>
    </source>
</evidence>
<dbReference type="PDBsum" id="6D9F"/>
<dbReference type="GO" id="GO:0016491">
    <property type="term" value="F:oxidoreductase activity"/>
    <property type="evidence" value="ECO:0007669"/>
    <property type="project" value="InterPro"/>
</dbReference>
<name>E4N6B3_KITSK</name>
<keyword evidence="3 4" id="KW-0002">3D-structure</keyword>
<dbReference type="AlphaFoldDB" id="E4N6B3"/>
<dbReference type="GO" id="GO:0046872">
    <property type="term" value="F:metal ion binding"/>
    <property type="evidence" value="ECO:0007669"/>
    <property type="project" value="UniProtKB-KW"/>
</dbReference>
<gene>
    <name evidence="1" type="primary">vlmB</name>
    <name evidence="1" type="ordered locus">KSE_09070</name>
</gene>
<evidence type="ECO:0007829" key="3">
    <source>
        <dbReference type="PDB" id="6D9F"/>
    </source>
</evidence>
<dbReference type="InterPro" id="IPR012348">
    <property type="entry name" value="RNR-like"/>
</dbReference>
<reference evidence="1 2" key="1">
    <citation type="journal article" date="2010" name="DNA Res.">
        <title>Genome sequence of Kitasatospora setae NBRC 14216T: an evolutionary snapshot of the family Streptomycetaceae.</title>
        <authorList>
            <person name="Ichikawa N."/>
            <person name="Oguchi A."/>
            <person name="Ikeda H."/>
            <person name="Ishikawa J."/>
            <person name="Kitani S."/>
            <person name="Watanabe Y."/>
            <person name="Nakamura S."/>
            <person name="Katano Y."/>
            <person name="Kishi E."/>
            <person name="Sasagawa M."/>
            <person name="Ankai A."/>
            <person name="Fukui S."/>
            <person name="Hashimoto Y."/>
            <person name="Kamata S."/>
            <person name="Otoguro M."/>
            <person name="Tanikawa S."/>
            <person name="Nihira T."/>
            <person name="Horinouchi S."/>
            <person name="Ohnishi Y."/>
            <person name="Hayakawa M."/>
            <person name="Kuzuyama T."/>
            <person name="Arisawa A."/>
            <person name="Nomoto F."/>
            <person name="Miura H."/>
            <person name="Takahashi Y."/>
            <person name="Fujita N."/>
        </authorList>
    </citation>
    <scope>NUCLEOTIDE SEQUENCE [LARGE SCALE GENOMIC DNA]</scope>
    <source>
        <strain evidence="2">ATCC 33774 / DSM 43861 / JCM 3304 / KCC A-0304 / NBRC 14216 / KM-6054</strain>
    </source>
</reference>
<dbReference type="SMR" id="E4N6B3"/>
<feature type="binding site" evidence="3">
    <location>
        <position position="212"/>
    </location>
    <ligand>
        <name>Fe(3+)</name>
        <dbReference type="ChEBI" id="CHEBI:29034"/>
        <label>1</label>
    </ligand>
</feature>
<feature type="binding site" evidence="3 4">
    <location>
        <position position="84"/>
    </location>
    <ligand>
        <name>Fe(3+)</name>
        <dbReference type="ChEBI" id="CHEBI:29034"/>
        <label>1</label>
    </ligand>
</feature>
<feature type="binding site" evidence="3 4">
    <location>
        <position position="117"/>
    </location>
    <ligand>
        <name>Fe(3+)</name>
        <dbReference type="ChEBI" id="CHEBI:29034"/>
        <label>1</label>
    </ligand>
</feature>
<evidence type="ECO:0007829" key="4">
    <source>
        <dbReference type="PDB" id="8WVR"/>
    </source>
</evidence>
<dbReference type="STRING" id="452652.KSE_09070"/>
<organism evidence="1 2">
    <name type="scientific">Kitasatospora setae (strain ATCC 33774 / DSM 43861 / JCM 3304 / KCC A-0304 / NBRC 14216 / KM-6054)</name>
    <name type="common">Streptomyces setae</name>
    <dbReference type="NCBI Taxonomy" id="452652"/>
    <lineage>
        <taxon>Bacteria</taxon>
        <taxon>Bacillati</taxon>
        <taxon>Actinomycetota</taxon>
        <taxon>Actinomycetes</taxon>
        <taxon>Kitasatosporales</taxon>
        <taxon>Streptomycetaceae</taxon>
        <taxon>Kitasatospora</taxon>
    </lineage>
</organism>
<protein>
    <submittedName>
        <fullName evidence="1">Putative VlmB homolog</fullName>
    </submittedName>
</protein>
<evidence type="ECO:0000313" key="2">
    <source>
        <dbReference type="Proteomes" id="UP000007076"/>
    </source>
</evidence>
<feature type="binding site" evidence="3 4">
    <location>
        <position position="114"/>
    </location>
    <ligand>
        <name>Fe(3+)</name>
        <dbReference type="ChEBI" id="CHEBI:29034"/>
        <label>1</label>
    </ligand>
</feature>
<accession>E4N6B3</accession>
<feature type="binding site" evidence="3 4">
    <location>
        <position position="180"/>
    </location>
    <ligand>
        <name>Fe(3+)</name>
        <dbReference type="ChEBI" id="CHEBI:29034"/>
        <label>2</label>
    </ligand>
</feature>
<dbReference type="SUPFAM" id="SSF47240">
    <property type="entry name" value="Ferritin-like"/>
    <property type="match status" value="1"/>
</dbReference>
<dbReference type="RefSeq" id="WP_014134063.1">
    <property type="nucleotide sequence ID" value="NC_016109.1"/>
</dbReference>
<dbReference type="Proteomes" id="UP000007076">
    <property type="component" value="Chromosome"/>
</dbReference>
<dbReference type="InterPro" id="IPR009078">
    <property type="entry name" value="Ferritin-like_SF"/>
</dbReference>
<reference evidence="3" key="2">
    <citation type="journal article" date="2020" name="Biochemistry">
        <title>Discovery, Design, and Structural Characterization of Alkane-Producing Enzymes across the Ferritin-like Superfamily.</title>
        <authorList>
            <person name="Mak W.S."/>
            <person name="Wang X."/>
            <person name="Arenas R."/>
            <person name="Cui Y."/>
            <person name="Bertolani S."/>
            <person name="Deng W.Q."/>
            <person name="Tagkopoulos I."/>
            <person name="Wilson D.K."/>
            <person name="Siegel J.B."/>
        </authorList>
    </citation>
    <scope>X-RAY CRYSTALLOGRAPHY (2.03 ANGSTROMS) IN COMPLEX WITH FE(3+)</scope>
</reference>
<dbReference type="eggNOG" id="COG3396">
    <property type="taxonomic scope" value="Bacteria"/>
</dbReference>
<feature type="binding site" evidence="3 4">
    <location>
        <position position="114"/>
    </location>
    <ligand>
        <name>Fe(3+)</name>
        <dbReference type="ChEBI" id="CHEBI:29034"/>
        <label>2</label>
    </ligand>
</feature>
<feature type="binding site" evidence="3 4">
    <location>
        <position position="215"/>
    </location>
    <ligand>
        <name>Fe(3+)</name>
        <dbReference type="ChEBI" id="CHEBI:29034"/>
        <label>2</label>
    </ligand>
</feature>
<sequence>MSAPIPAETGWDSAPGLLEGAMTLDLTPEQCDLGYWLRGVAQGTLAGRAETGHTDAEPTPEHMRADGPLRDAQVLELSCRSVAEAQATRVLAHYVAQAPDIVELEFFTTQLVDEARHSMVFRRHLLAMGVPADRLHASIAEVSAEYRREVLEPILDFALTTVRDEGDFVGGVAVFTIIIEGVLAPAAELSERKWNLLDPAAGAIARGAAIDEVRHLTVGSSVVRRHLLRRPERKAALLDIVRRGREIWDGIPDRKHVLRREELFQAGMREHADLLAGYEVWPGQPLLSTTPEQRYAMAEQWTDRMAAARLVHMGLPEAIDLLRLTD</sequence>
<keyword evidence="3 4" id="KW-0479">Metal-binding</keyword>
<dbReference type="Gene3D" id="1.10.620.20">
    <property type="entry name" value="Ribonucleotide Reductase, subunit A"/>
    <property type="match status" value="1"/>
</dbReference>